<sequence>MYSRDDQPSYRHSGLYTRSRARRTRTGCLTCRTRKVKCDEAPGRCRNCERINLECKWPEVQPTTAKARSNNSSRQSRQVSCCACRIARCRCSRERPACFHCRDRGIVCDYEATGDDQQLAPTVAFDVMPSSTEQSPNEVFIASPDHREASVIDRNDYIPRAVLDEHINAFFHYVYPAQANAFVHRGTLLRDVQAGQVNRVLILALCAVASRFLPSSDSSTLPVPDPPVAQNWAREAKAMLLIGEEMTTSTVAAALLLARYDIHAGRFETAWILSSIACRTALALGLHRQDDSNDQGLTWVEQETRRRLFWACYCLDRMMSTGVPEFGLIRTERVRIQLPCEDHYFLFGVPCITPVPDLEGETELGASGEVGLFGHYVQLTGIRHMILECTRHPTDETPPWEENSVFARCLRKITAWRRTLLPQFQLVANTVYARLAQNQLTATVMLHVMYHQCMLDLHRLALPGFPESLPLATLAQAPPGWVQHHRSECVDHARRIGGIFDTLAGYISTDDLILLDTSLPIYLFEAMRVQIQWLFMLPSEARAEAVPQLQSECEKLMPFVERAAKYFRQGQWLLREMRKMLSRHGIPIRGLEPSQSETSGIQTPHHPWRRRIHNLKHDPREDEQPPAVQNIGLQSPPRQENEMDAGQLEISTHPFNANRLSLSPLINGSAFDREIALGQDHQGDITPDIGSFMTLFGGWMADGMEAGVGNHID</sequence>
<dbReference type="PROSITE" id="PS50048">
    <property type="entry name" value="ZN2_CY6_FUNGAL_2"/>
    <property type="match status" value="2"/>
</dbReference>
<dbReference type="GeneID" id="34614444"/>
<dbReference type="VEuPathDB" id="FungiDB:ASPZODRAFT_24917"/>
<dbReference type="SMART" id="SM00066">
    <property type="entry name" value="GAL4"/>
    <property type="match status" value="2"/>
</dbReference>
<feature type="region of interest" description="Disordered" evidence="7">
    <location>
        <begin position="617"/>
        <end position="641"/>
    </location>
</feature>
<dbReference type="Proteomes" id="UP000184188">
    <property type="component" value="Unassembled WGS sequence"/>
</dbReference>
<dbReference type="GO" id="GO:0008270">
    <property type="term" value="F:zinc ion binding"/>
    <property type="evidence" value="ECO:0007669"/>
    <property type="project" value="InterPro"/>
</dbReference>
<dbReference type="GO" id="GO:0005634">
    <property type="term" value="C:nucleus"/>
    <property type="evidence" value="ECO:0007669"/>
    <property type="project" value="UniProtKB-SubCell"/>
</dbReference>
<dbReference type="EMBL" id="KV878340">
    <property type="protein sequence ID" value="OJJ48050.1"/>
    <property type="molecule type" value="Genomic_DNA"/>
</dbReference>
<keyword evidence="4" id="KW-0238">DNA-binding</keyword>
<dbReference type="Pfam" id="PF00172">
    <property type="entry name" value="Zn_clus"/>
    <property type="match status" value="1"/>
</dbReference>
<comment type="subcellular location">
    <subcellularLocation>
        <location evidence="1">Nucleus</location>
    </subcellularLocation>
</comment>
<keyword evidence="3" id="KW-0805">Transcription regulation</keyword>
<dbReference type="PANTHER" id="PTHR47338:SF7">
    <property type="entry name" value="ZN(II)2CYS6 TRANSCRIPTION FACTOR (EUROFUNG)"/>
    <property type="match status" value="1"/>
</dbReference>
<feature type="domain" description="Zn(2)-C6 fungal-type" evidence="8">
    <location>
        <begin position="27"/>
        <end position="57"/>
    </location>
</feature>
<feature type="region of interest" description="Disordered" evidence="7">
    <location>
        <begin position="589"/>
        <end position="608"/>
    </location>
</feature>
<accession>A0A1L9SLJ1</accession>
<evidence type="ECO:0000256" key="4">
    <source>
        <dbReference type="ARBA" id="ARBA00023125"/>
    </source>
</evidence>
<keyword evidence="5" id="KW-0804">Transcription</keyword>
<dbReference type="InterPro" id="IPR050815">
    <property type="entry name" value="TF_fung"/>
</dbReference>
<evidence type="ECO:0000256" key="3">
    <source>
        <dbReference type="ARBA" id="ARBA00023015"/>
    </source>
</evidence>
<feature type="domain" description="Zn(2)-C6 fungal-type" evidence="8">
    <location>
        <begin position="80"/>
        <end position="110"/>
    </location>
</feature>
<keyword evidence="2" id="KW-0479">Metal-binding</keyword>
<proteinExistence type="predicted"/>
<evidence type="ECO:0000256" key="7">
    <source>
        <dbReference type="SAM" id="MobiDB-lite"/>
    </source>
</evidence>
<dbReference type="InterPro" id="IPR001138">
    <property type="entry name" value="Zn2Cys6_DnaBD"/>
</dbReference>
<dbReference type="CDD" id="cd00067">
    <property type="entry name" value="GAL4"/>
    <property type="match status" value="2"/>
</dbReference>
<dbReference type="SMART" id="SM00906">
    <property type="entry name" value="Fungal_trans"/>
    <property type="match status" value="1"/>
</dbReference>
<dbReference type="STRING" id="1073090.A0A1L9SLJ1"/>
<evidence type="ECO:0000259" key="8">
    <source>
        <dbReference type="PROSITE" id="PS50048"/>
    </source>
</evidence>
<dbReference type="SUPFAM" id="SSF57701">
    <property type="entry name" value="Zn2/Cys6 DNA-binding domain"/>
    <property type="match status" value="2"/>
</dbReference>
<dbReference type="GO" id="GO:0006351">
    <property type="term" value="P:DNA-templated transcription"/>
    <property type="evidence" value="ECO:0007669"/>
    <property type="project" value="InterPro"/>
</dbReference>
<dbReference type="RefSeq" id="XP_022582560.1">
    <property type="nucleotide sequence ID" value="XM_022727980.1"/>
</dbReference>
<gene>
    <name evidence="9" type="ORF">ASPZODRAFT_24917</name>
</gene>
<name>A0A1L9SLJ1_9EURO</name>
<dbReference type="InterPro" id="IPR036864">
    <property type="entry name" value="Zn2-C6_fun-type_DNA-bd_sf"/>
</dbReference>
<dbReference type="GO" id="GO:0003677">
    <property type="term" value="F:DNA binding"/>
    <property type="evidence" value="ECO:0007669"/>
    <property type="project" value="UniProtKB-KW"/>
</dbReference>
<evidence type="ECO:0000256" key="2">
    <source>
        <dbReference type="ARBA" id="ARBA00022723"/>
    </source>
</evidence>
<dbReference type="InterPro" id="IPR007219">
    <property type="entry name" value="XnlR_reg_dom"/>
</dbReference>
<protein>
    <recommendedName>
        <fullName evidence="8">Zn(2)-C6 fungal-type domain-containing protein</fullName>
    </recommendedName>
</protein>
<evidence type="ECO:0000313" key="10">
    <source>
        <dbReference type="Proteomes" id="UP000184188"/>
    </source>
</evidence>
<dbReference type="PANTHER" id="PTHR47338">
    <property type="entry name" value="ZN(II)2CYS6 TRANSCRIPTION FACTOR (EUROFUNG)-RELATED"/>
    <property type="match status" value="1"/>
</dbReference>
<feature type="compositionally biased region" description="Polar residues" evidence="7">
    <location>
        <begin position="593"/>
        <end position="602"/>
    </location>
</feature>
<evidence type="ECO:0000256" key="5">
    <source>
        <dbReference type="ARBA" id="ARBA00023163"/>
    </source>
</evidence>
<evidence type="ECO:0000313" key="9">
    <source>
        <dbReference type="EMBL" id="OJJ48050.1"/>
    </source>
</evidence>
<dbReference type="GO" id="GO:0000981">
    <property type="term" value="F:DNA-binding transcription factor activity, RNA polymerase II-specific"/>
    <property type="evidence" value="ECO:0007669"/>
    <property type="project" value="InterPro"/>
</dbReference>
<dbReference type="OrthoDB" id="2563500at2759"/>
<dbReference type="PROSITE" id="PS00463">
    <property type="entry name" value="ZN2_CY6_FUNGAL_1"/>
    <property type="match status" value="2"/>
</dbReference>
<dbReference type="AlphaFoldDB" id="A0A1L9SLJ1"/>
<keyword evidence="6" id="KW-0539">Nucleus</keyword>
<dbReference type="Gene3D" id="4.10.240.10">
    <property type="entry name" value="Zn(2)-C6 fungal-type DNA-binding domain"/>
    <property type="match status" value="1"/>
</dbReference>
<evidence type="ECO:0000256" key="1">
    <source>
        <dbReference type="ARBA" id="ARBA00004123"/>
    </source>
</evidence>
<dbReference type="Pfam" id="PF04082">
    <property type="entry name" value="Fungal_trans"/>
    <property type="match status" value="1"/>
</dbReference>
<reference evidence="10" key="1">
    <citation type="journal article" date="2017" name="Genome Biol.">
        <title>Comparative genomics reveals high biological diversity and specific adaptations in the industrially and medically important fungal genus Aspergillus.</title>
        <authorList>
            <person name="de Vries R.P."/>
            <person name="Riley R."/>
            <person name="Wiebenga A."/>
            <person name="Aguilar-Osorio G."/>
            <person name="Amillis S."/>
            <person name="Uchima C.A."/>
            <person name="Anderluh G."/>
            <person name="Asadollahi M."/>
            <person name="Askin M."/>
            <person name="Barry K."/>
            <person name="Battaglia E."/>
            <person name="Bayram O."/>
            <person name="Benocci T."/>
            <person name="Braus-Stromeyer S.A."/>
            <person name="Caldana C."/>
            <person name="Canovas D."/>
            <person name="Cerqueira G.C."/>
            <person name="Chen F."/>
            <person name="Chen W."/>
            <person name="Choi C."/>
            <person name="Clum A."/>
            <person name="Dos Santos R.A."/>
            <person name="Damasio A.R."/>
            <person name="Diallinas G."/>
            <person name="Emri T."/>
            <person name="Fekete E."/>
            <person name="Flipphi M."/>
            <person name="Freyberg S."/>
            <person name="Gallo A."/>
            <person name="Gournas C."/>
            <person name="Habgood R."/>
            <person name="Hainaut M."/>
            <person name="Harispe M.L."/>
            <person name="Henrissat B."/>
            <person name="Hilden K.S."/>
            <person name="Hope R."/>
            <person name="Hossain A."/>
            <person name="Karabika E."/>
            <person name="Karaffa L."/>
            <person name="Karanyi Z."/>
            <person name="Krasevec N."/>
            <person name="Kuo A."/>
            <person name="Kusch H."/>
            <person name="LaButti K."/>
            <person name="Lagendijk E.L."/>
            <person name="Lapidus A."/>
            <person name="Levasseur A."/>
            <person name="Lindquist E."/>
            <person name="Lipzen A."/>
            <person name="Logrieco A.F."/>
            <person name="MacCabe A."/>
            <person name="Maekelae M.R."/>
            <person name="Malavazi I."/>
            <person name="Melin P."/>
            <person name="Meyer V."/>
            <person name="Mielnichuk N."/>
            <person name="Miskei M."/>
            <person name="Molnar A.P."/>
            <person name="Mule G."/>
            <person name="Ngan C.Y."/>
            <person name="Orejas M."/>
            <person name="Orosz E."/>
            <person name="Ouedraogo J.P."/>
            <person name="Overkamp K.M."/>
            <person name="Park H.-S."/>
            <person name="Perrone G."/>
            <person name="Piumi F."/>
            <person name="Punt P.J."/>
            <person name="Ram A.F."/>
            <person name="Ramon A."/>
            <person name="Rauscher S."/>
            <person name="Record E."/>
            <person name="Riano-Pachon D.M."/>
            <person name="Robert V."/>
            <person name="Roehrig J."/>
            <person name="Ruller R."/>
            <person name="Salamov A."/>
            <person name="Salih N.S."/>
            <person name="Samson R.A."/>
            <person name="Sandor E."/>
            <person name="Sanguinetti M."/>
            <person name="Schuetze T."/>
            <person name="Sepcic K."/>
            <person name="Shelest E."/>
            <person name="Sherlock G."/>
            <person name="Sophianopoulou V."/>
            <person name="Squina F.M."/>
            <person name="Sun H."/>
            <person name="Susca A."/>
            <person name="Todd R.B."/>
            <person name="Tsang A."/>
            <person name="Unkles S.E."/>
            <person name="van de Wiele N."/>
            <person name="van Rossen-Uffink D."/>
            <person name="Oliveira J.V."/>
            <person name="Vesth T.C."/>
            <person name="Visser J."/>
            <person name="Yu J.-H."/>
            <person name="Zhou M."/>
            <person name="Andersen M.R."/>
            <person name="Archer D.B."/>
            <person name="Baker S.E."/>
            <person name="Benoit I."/>
            <person name="Brakhage A.A."/>
            <person name="Braus G.H."/>
            <person name="Fischer R."/>
            <person name="Frisvad J.C."/>
            <person name="Goldman G.H."/>
            <person name="Houbraken J."/>
            <person name="Oakley B."/>
            <person name="Pocsi I."/>
            <person name="Scazzocchio C."/>
            <person name="Seiboth B."/>
            <person name="vanKuyk P.A."/>
            <person name="Wortman J."/>
            <person name="Dyer P.S."/>
            <person name="Grigoriev I.V."/>
        </authorList>
    </citation>
    <scope>NUCLEOTIDE SEQUENCE [LARGE SCALE GENOMIC DNA]</scope>
    <source>
        <strain evidence="10">CBS 506.65</strain>
    </source>
</reference>
<keyword evidence="10" id="KW-1185">Reference proteome</keyword>
<organism evidence="9 10">
    <name type="scientific">Penicilliopsis zonata CBS 506.65</name>
    <dbReference type="NCBI Taxonomy" id="1073090"/>
    <lineage>
        <taxon>Eukaryota</taxon>
        <taxon>Fungi</taxon>
        <taxon>Dikarya</taxon>
        <taxon>Ascomycota</taxon>
        <taxon>Pezizomycotina</taxon>
        <taxon>Eurotiomycetes</taxon>
        <taxon>Eurotiomycetidae</taxon>
        <taxon>Eurotiales</taxon>
        <taxon>Aspergillaceae</taxon>
        <taxon>Penicilliopsis</taxon>
    </lineage>
</organism>
<dbReference type="CDD" id="cd12148">
    <property type="entry name" value="fungal_TF_MHR"/>
    <property type="match status" value="1"/>
</dbReference>
<evidence type="ECO:0000256" key="6">
    <source>
        <dbReference type="ARBA" id="ARBA00023242"/>
    </source>
</evidence>